<dbReference type="SUPFAM" id="SSF56801">
    <property type="entry name" value="Acetyl-CoA synthetase-like"/>
    <property type="match status" value="1"/>
</dbReference>
<proteinExistence type="inferred from homology"/>
<dbReference type="InterPro" id="IPR025110">
    <property type="entry name" value="AMP-bd_C"/>
</dbReference>
<comment type="caution">
    <text evidence="5">The sequence shown here is derived from an EMBL/GenBank/DDBJ whole genome shotgun (WGS) entry which is preliminary data.</text>
</comment>
<dbReference type="PANTHER" id="PTHR43767">
    <property type="entry name" value="LONG-CHAIN-FATTY-ACID--COA LIGASE"/>
    <property type="match status" value="1"/>
</dbReference>
<evidence type="ECO:0000313" key="6">
    <source>
        <dbReference type="Proteomes" id="UP000266906"/>
    </source>
</evidence>
<dbReference type="InterPro" id="IPR000873">
    <property type="entry name" value="AMP-dep_synth/lig_dom"/>
</dbReference>
<evidence type="ECO:0000256" key="1">
    <source>
        <dbReference type="ARBA" id="ARBA00006432"/>
    </source>
</evidence>
<dbReference type="InterPro" id="IPR050237">
    <property type="entry name" value="ATP-dep_AMP-bd_enzyme"/>
</dbReference>
<feature type="domain" description="AMP-binding enzyme C-terminal" evidence="4">
    <location>
        <begin position="452"/>
        <end position="533"/>
    </location>
</feature>
<dbReference type="CDD" id="cd12119">
    <property type="entry name" value="ttLC_FACS_AlkK_like"/>
    <property type="match status" value="1"/>
</dbReference>
<dbReference type="EMBL" id="RKQG01000002">
    <property type="protein sequence ID" value="RPE28499.1"/>
    <property type="molecule type" value="Genomic_DNA"/>
</dbReference>
<dbReference type="Gene3D" id="3.30.300.30">
    <property type="match status" value="1"/>
</dbReference>
<dbReference type="Pfam" id="PF00501">
    <property type="entry name" value="AMP-binding"/>
    <property type="match status" value="1"/>
</dbReference>
<gene>
    <name evidence="5" type="ORF">EDD38_5636</name>
</gene>
<comment type="similarity">
    <text evidence="1">Belongs to the ATP-dependent AMP-binding enzyme family.</text>
</comment>
<feature type="domain" description="AMP-dependent synthetase/ligase" evidence="3">
    <location>
        <begin position="31"/>
        <end position="398"/>
    </location>
</feature>
<dbReference type="Pfam" id="PF13193">
    <property type="entry name" value="AMP-binding_C"/>
    <property type="match status" value="1"/>
</dbReference>
<protein>
    <submittedName>
        <fullName evidence="5">Fatty-acyl-CoA synthase</fullName>
    </submittedName>
</protein>
<dbReference type="PANTHER" id="PTHR43767:SF11">
    <property type="entry name" value="MEDIUM-CHAIN-FATTY-ACID--COA LIGASE"/>
    <property type="match status" value="1"/>
</dbReference>
<dbReference type="RefSeq" id="WP_123820341.1">
    <property type="nucleotide sequence ID" value="NZ_RKQG01000002.1"/>
</dbReference>
<accession>A0A3N4RAX2</accession>
<evidence type="ECO:0000259" key="3">
    <source>
        <dbReference type="Pfam" id="PF00501"/>
    </source>
</evidence>
<dbReference type="InterPro" id="IPR020845">
    <property type="entry name" value="AMP-binding_CS"/>
</dbReference>
<organism evidence="5 6">
    <name type="scientific">Kitasatospora cineracea</name>
    <dbReference type="NCBI Taxonomy" id="88074"/>
    <lineage>
        <taxon>Bacteria</taxon>
        <taxon>Bacillati</taxon>
        <taxon>Actinomycetota</taxon>
        <taxon>Actinomycetes</taxon>
        <taxon>Kitasatosporales</taxon>
        <taxon>Streptomycetaceae</taxon>
        <taxon>Kitasatospora</taxon>
    </lineage>
</organism>
<dbReference type="GO" id="GO:0016877">
    <property type="term" value="F:ligase activity, forming carbon-sulfur bonds"/>
    <property type="evidence" value="ECO:0007669"/>
    <property type="project" value="UniProtKB-ARBA"/>
</dbReference>
<dbReference type="Proteomes" id="UP000266906">
    <property type="component" value="Unassembled WGS sequence"/>
</dbReference>
<dbReference type="FunFam" id="3.30.300.30:FF:000008">
    <property type="entry name" value="2,3-dihydroxybenzoate-AMP ligase"/>
    <property type="match status" value="1"/>
</dbReference>
<dbReference type="InterPro" id="IPR045851">
    <property type="entry name" value="AMP-bd_C_sf"/>
</dbReference>
<dbReference type="AlphaFoldDB" id="A0A3N4RAX2"/>
<dbReference type="NCBIfam" id="NF004837">
    <property type="entry name" value="PRK06187.1"/>
    <property type="match status" value="1"/>
</dbReference>
<dbReference type="PROSITE" id="PS00455">
    <property type="entry name" value="AMP_BINDING"/>
    <property type="match status" value="1"/>
</dbReference>
<dbReference type="InterPro" id="IPR042099">
    <property type="entry name" value="ANL_N_sf"/>
</dbReference>
<keyword evidence="6" id="KW-1185">Reference proteome</keyword>
<name>A0A3N4RAX2_9ACTN</name>
<reference evidence="5 6" key="1">
    <citation type="submission" date="2018-11" db="EMBL/GenBank/DDBJ databases">
        <title>Sequencing the genomes of 1000 actinobacteria strains.</title>
        <authorList>
            <person name="Klenk H.-P."/>
        </authorList>
    </citation>
    <scope>NUCLEOTIDE SEQUENCE [LARGE SCALE GENOMIC DNA]</scope>
    <source>
        <strain evidence="5 6">DSM 44781</strain>
    </source>
</reference>
<evidence type="ECO:0000256" key="2">
    <source>
        <dbReference type="ARBA" id="ARBA00022598"/>
    </source>
</evidence>
<sequence>MLSTMQDIPLTIARIMQHGTTVHGTSEVVTWTGAAPRRAGYAEVGRRAAQLAHALRELGVHGDERVATLMWNNQEHLECYLAVPSMGAVLHTLNLRLPAGQLAWIANQAEDRVVVVDGTLVPLLAAVLPELKTVEHVVVTGPADTAPLEQPGKRIHRYEELLAGRPTGFDWPQDLDERSGAALCYTSGTTGDPKGVLYSHRSTYLHSLQICTAEGFGLGVTSRVLPVVPMFHVNAWGLPYAAMLSGASLVMPDRFLQPEHLARMIATERPTNAAAIPTIWTGLLHHLDEHPADLSSLREVVVGGSACPLPLMKAFQERYGTRILQAWGMTETSPLGSVAREPAGVEGEAAWAYRATQGRLPATVQVRLVGPDDTVVPNDGGTVGEIEVRGPWITGSYYGSDHRADPSGGGRFHDGWLRTGDIGSVSPDGYLRLTDRAKDVIKSGGEWISSVELENHLLGHPAVEDAAVIAVPDPKWGERPLALVVLRPDPATAPGEEHRLRALKDFLARHVARWQVPEHWAAVPAIPKTSTGKSDKKALRASHADAAVPLHTFR</sequence>
<dbReference type="Gene3D" id="3.40.50.12780">
    <property type="entry name" value="N-terminal domain of ligase-like"/>
    <property type="match status" value="1"/>
</dbReference>
<evidence type="ECO:0000259" key="4">
    <source>
        <dbReference type="Pfam" id="PF13193"/>
    </source>
</evidence>
<keyword evidence="2" id="KW-0436">Ligase</keyword>
<evidence type="ECO:0000313" key="5">
    <source>
        <dbReference type="EMBL" id="RPE28499.1"/>
    </source>
</evidence>